<comment type="caution">
    <text evidence="1">The sequence shown here is derived from an EMBL/GenBank/DDBJ whole genome shotgun (WGS) entry which is preliminary data.</text>
</comment>
<reference evidence="1 2" key="1">
    <citation type="submission" date="2019-07" db="EMBL/GenBank/DDBJ databases">
        <title>Whole genome shotgun sequence of Novosphingobium sediminis NBRC 106119.</title>
        <authorList>
            <person name="Hosoyama A."/>
            <person name="Uohara A."/>
            <person name="Ohji S."/>
            <person name="Ichikawa N."/>
        </authorList>
    </citation>
    <scope>NUCLEOTIDE SEQUENCE [LARGE SCALE GENOMIC DNA]</scope>
    <source>
        <strain evidence="1 2">NBRC 106119</strain>
    </source>
</reference>
<evidence type="ECO:0000313" key="2">
    <source>
        <dbReference type="Proteomes" id="UP000321464"/>
    </source>
</evidence>
<keyword evidence="2" id="KW-1185">Reference proteome</keyword>
<name>A0A512APD4_9SPHN</name>
<evidence type="ECO:0000313" key="1">
    <source>
        <dbReference type="EMBL" id="GEO01568.1"/>
    </source>
</evidence>
<dbReference type="EMBL" id="BJYR01000023">
    <property type="protein sequence ID" value="GEO01568.1"/>
    <property type="molecule type" value="Genomic_DNA"/>
</dbReference>
<protein>
    <submittedName>
        <fullName evidence="1">Uncharacterized protein</fullName>
    </submittedName>
</protein>
<organism evidence="1 2">
    <name type="scientific">Novosphingobium sediminis</name>
    <dbReference type="NCBI Taxonomy" id="707214"/>
    <lineage>
        <taxon>Bacteria</taxon>
        <taxon>Pseudomonadati</taxon>
        <taxon>Pseudomonadota</taxon>
        <taxon>Alphaproteobacteria</taxon>
        <taxon>Sphingomonadales</taxon>
        <taxon>Sphingomonadaceae</taxon>
        <taxon>Novosphingobium</taxon>
    </lineage>
</organism>
<proteinExistence type="predicted"/>
<sequence>MTGAVKVSLVVGTCLNAINQGSAIWHGAGVDWPRFGLNYLVPFLVSSYSAGRARLAGNG</sequence>
<dbReference type="AlphaFoldDB" id="A0A512APD4"/>
<gene>
    <name evidence="1" type="ORF">NSE01_34000</name>
</gene>
<accession>A0A512APD4</accession>
<dbReference type="InterPro" id="IPR047700">
    <property type="entry name" value="NrtS-like"/>
</dbReference>
<dbReference type="NCBIfam" id="NF038050">
    <property type="entry name" value="NrtS"/>
    <property type="match status" value="1"/>
</dbReference>
<dbReference type="Proteomes" id="UP000321464">
    <property type="component" value="Unassembled WGS sequence"/>
</dbReference>